<sequence>KKGSSLASFPPTNSSQSDTPPSKIPNSCNIQEMMVMSDSAKPTN</sequence>
<dbReference type="AlphaFoldDB" id="A0A382JKE6"/>
<protein>
    <submittedName>
        <fullName evidence="2">Uncharacterized protein</fullName>
    </submittedName>
</protein>
<dbReference type="EMBL" id="UINC01074179">
    <property type="protein sequence ID" value="SVC11121.1"/>
    <property type="molecule type" value="Genomic_DNA"/>
</dbReference>
<organism evidence="2">
    <name type="scientific">marine metagenome</name>
    <dbReference type="NCBI Taxonomy" id="408172"/>
    <lineage>
        <taxon>unclassified sequences</taxon>
        <taxon>metagenomes</taxon>
        <taxon>ecological metagenomes</taxon>
    </lineage>
</organism>
<reference evidence="2" key="1">
    <citation type="submission" date="2018-05" db="EMBL/GenBank/DDBJ databases">
        <authorList>
            <person name="Lanie J.A."/>
            <person name="Ng W.-L."/>
            <person name="Kazmierczak K.M."/>
            <person name="Andrzejewski T.M."/>
            <person name="Davidsen T.M."/>
            <person name="Wayne K.J."/>
            <person name="Tettelin H."/>
            <person name="Glass J.I."/>
            <person name="Rusch D."/>
            <person name="Podicherti R."/>
            <person name="Tsui H.-C.T."/>
            <person name="Winkler M.E."/>
        </authorList>
    </citation>
    <scope>NUCLEOTIDE SEQUENCE</scope>
</reference>
<proteinExistence type="predicted"/>
<feature type="non-terminal residue" evidence="2">
    <location>
        <position position="1"/>
    </location>
</feature>
<evidence type="ECO:0000313" key="2">
    <source>
        <dbReference type="EMBL" id="SVC11121.1"/>
    </source>
</evidence>
<gene>
    <name evidence="2" type="ORF">METZ01_LOCUS263975</name>
</gene>
<evidence type="ECO:0000256" key="1">
    <source>
        <dbReference type="SAM" id="MobiDB-lite"/>
    </source>
</evidence>
<accession>A0A382JKE6</accession>
<name>A0A382JKE6_9ZZZZ</name>
<feature type="region of interest" description="Disordered" evidence="1">
    <location>
        <begin position="1"/>
        <end position="27"/>
    </location>
</feature>